<reference evidence="1 2" key="3">
    <citation type="journal article" date="2012" name="J. Bacteriol.">
        <title>Genome Sequence of Paenibacillus terrae HPL-003, a Xylanase-Producing Bacterium Isolated from Soil Found in Forest Residue.</title>
        <authorList>
            <person name="Shin S.H."/>
            <person name="Kim S."/>
            <person name="Kim J.Y."/>
            <person name="Song H.Y."/>
            <person name="Cho S.J."/>
            <person name="Kim D.R."/>
            <person name="Lee K.I."/>
            <person name="Lim H.K."/>
            <person name="Park N.J."/>
            <person name="Hwang I.T."/>
            <person name="Yang K.S."/>
        </authorList>
    </citation>
    <scope>NUCLEOTIDE SEQUENCE [LARGE SCALE GENOMIC DNA]</scope>
    <source>
        <strain evidence="1 2">HPL-003</strain>
    </source>
</reference>
<evidence type="ECO:0000313" key="2">
    <source>
        <dbReference type="Proteomes" id="UP000005876"/>
    </source>
</evidence>
<evidence type="ECO:0000313" key="1">
    <source>
        <dbReference type="EMBL" id="AET58955.1"/>
    </source>
</evidence>
<accession>G7VXB4</accession>
<sequence length="45" mass="5179">MLVQNEHTLVQHGPGVFGECGGDIIRIKYDFHKIHRMMNEQGREG</sequence>
<protein>
    <submittedName>
        <fullName evidence="1">Uncharacterized protein</fullName>
    </submittedName>
</protein>
<name>G7VXB4_PAETH</name>
<dbReference type="EMBL" id="CP003107">
    <property type="protein sequence ID" value="AET58955.1"/>
    <property type="molecule type" value="Genomic_DNA"/>
</dbReference>
<dbReference type="KEGG" id="pta:HPL003_10980"/>
<proteinExistence type="predicted"/>
<organism evidence="1 2">
    <name type="scientific">Paenibacillus terrae (strain HPL-003)</name>
    <dbReference type="NCBI Taxonomy" id="985665"/>
    <lineage>
        <taxon>Bacteria</taxon>
        <taxon>Bacillati</taxon>
        <taxon>Bacillota</taxon>
        <taxon>Bacilli</taxon>
        <taxon>Bacillales</taxon>
        <taxon>Paenibacillaceae</taxon>
        <taxon>Paenibacillus</taxon>
    </lineage>
</organism>
<reference key="2">
    <citation type="submission" date="2011-11" db="EMBL/GenBank/DDBJ databases">
        <authorList>
            <person name="Shin S.H."/>
            <person name="Kim S."/>
            <person name="Kim J.Y."/>
        </authorList>
    </citation>
    <scope>NUCLEOTIDE SEQUENCE</scope>
    <source>
        <strain>HPL-003</strain>
    </source>
</reference>
<dbReference type="HOGENOM" id="CLU_3202932_0_0_9"/>
<dbReference type="AlphaFoldDB" id="G7VXB4"/>
<gene>
    <name evidence="1" type="ordered locus">HPL003_10980</name>
</gene>
<dbReference type="Proteomes" id="UP000005876">
    <property type="component" value="Chromosome"/>
</dbReference>
<dbReference type="STRING" id="985665.HPL003_10980"/>
<reference evidence="2" key="1">
    <citation type="submission" date="2011-11" db="EMBL/GenBank/DDBJ databases">
        <title>Complete sequence of Paenibacillus terrae HPL-003.</title>
        <authorList>
            <person name="Shin S.H."/>
            <person name="Kim S."/>
            <person name="Kim J.Y."/>
        </authorList>
    </citation>
    <scope>NUCLEOTIDE SEQUENCE [LARGE SCALE GENOMIC DNA]</scope>
    <source>
        <strain evidence="2">HPL-003</strain>
    </source>
</reference>